<dbReference type="AlphaFoldDB" id="A0A0R3M219"/>
<reference evidence="1 2" key="1">
    <citation type="submission" date="2014-03" db="EMBL/GenBank/DDBJ databases">
        <title>Bradyrhizobium valentinum sp. nov., isolated from effective nodules of Lupinus mariae-josephae, a lupine endemic of basic-lime soils in Eastern Spain.</title>
        <authorList>
            <person name="Duran D."/>
            <person name="Rey L."/>
            <person name="Navarro A."/>
            <person name="Busquets A."/>
            <person name="Imperial J."/>
            <person name="Ruiz-Argueso T."/>
        </authorList>
    </citation>
    <scope>NUCLEOTIDE SEQUENCE [LARGE SCALE GENOMIC DNA]</scope>
    <source>
        <strain evidence="1 2">PAC68</strain>
    </source>
</reference>
<sequence>MKQTGRVARVLAALGLTLGLAGCKERPPGVYDVSVSEAYRRLLADKLVDMVYAKQCGILVHVTPAGMLDRQVTWKVHSSGREVVQFTALLSAVGEKQTKVEIRVPPAPGGGEMYDGSQFYKRPAFNQPLRPAVQEQVAAILEGRKFDVQRVGPGKDKVCSVQRGGLEMGRPFRVDD</sequence>
<dbReference type="EMBL" id="LLXZ01000016">
    <property type="protein sequence ID" value="KRR14122.1"/>
    <property type="molecule type" value="Genomic_DNA"/>
</dbReference>
<proteinExistence type="predicted"/>
<evidence type="ECO:0008006" key="3">
    <source>
        <dbReference type="Google" id="ProtNLM"/>
    </source>
</evidence>
<name>A0A0R3M219_9BRAD</name>
<dbReference type="PROSITE" id="PS51257">
    <property type="entry name" value="PROKAR_LIPOPROTEIN"/>
    <property type="match status" value="1"/>
</dbReference>
<accession>A0A0R3M219</accession>
<protein>
    <recommendedName>
        <fullName evidence="3">Lipoprotein</fullName>
    </recommendedName>
</protein>
<dbReference type="STRING" id="280332.CQ12_35100"/>
<dbReference type="Proteomes" id="UP000050863">
    <property type="component" value="Unassembled WGS sequence"/>
</dbReference>
<keyword evidence="2" id="KW-1185">Reference proteome</keyword>
<evidence type="ECO:0000313" key="1">
    <source>
        <dbReference type="EMBL" id="KRR14122.1"/>
    </source>
</evidence>
<evidence type="ECO:0000313" key="2">
    <source>
        <dbReference type="Proteomes" id="UP000050863"/>
    </source>
</evidence>
<gene>
    <name evidence="1" type="ORF">CQ12_35100</name>
</gene>
<comment type="caution">
    <text evidence="1">The sequence shown here is derived from an EMBL/GenBank/DDBJ whole genome shotgun (WGS) entry which is preliminary data.</text>
</comment>
<organism evidence="1 2">
    <name type="scientific">Bradyrhizobium jicamae</name>
    <dbReference type="NCBI Taxonomy" id="280332"/>
    <lineage>
        <taxon>Bacteria</taxon>
        <taxon>Pseudomonadati</taxon>
        <taxon>Pseudomonadota</taxon>
        <taxon>Alphaproteobacteria</taxon>
        <taxon>Hyphomicrobiales</taxon>
        <taxon>Nitrobacteraceae</taxon>
        <taxon>Bradyrhizobium</taxon>
    </lineage>
</organism>